<evidence type="ECO:0000313" key="4">
    <source>
        <dbReference type="Proteomes" id="UP000251002"/>
    </source>
</evidence>
<feature type="transmembrane region" description="Helical" evidence="1">
    <location>
        <begin position="242"/>
        <end position="264"/>
    </location>
</feature>
<feature type="transmembrane region" description="Helical" evidence="1">
    <location>
        <begin position="92"/>
        <end position="110"/>
    </location>
</feature>
<accession>A0A365L228</accession>
<comment type="caution">
    <text evidence="3">The sequence shown here is derived from an EMBL/GenBank/DDBJ whole genome shotgun (WGS) entry which is preliminary data.</text>
</comment>
<protein>
    <submittedName>
        <fullName evidence="3">DUF418 domain-containing protein</fullName>
    </submittedName>
</protein>
<dbReference type="PANTHER" id="PTHR30590">
    <property type="entry name" value="INNER MEMBRANE PROTEIN"/>
    <property type="match status" value="1"/>
</dbReference>
<keyword evidence="1" id="KW-0812">Transmembrane</keyword>
<reference evidence="3 4" key="1">
    <citation type="submission" date="2018-06" db="EMBL/GenBank/DDBJ databases">
        <title>The draft genome sequences of strains SCU63 and S1.</title>
        <authorList>
            <person name="Gan L."/>
        </authorList>
    </citation>
    <scope>NUCLEOTIDE SEQUENCE [LARGE SCALE GENOMIC DNA]</scope>
    <source>
        <strain evidence="3 4">SCU63</strain>
    </source>
</reference>
<keyword evidence="1" id="KW-0472">Membrane</keyword>
<evidence type="ECO:0000313" key="3">
    <source>
        <dbReference type="EMBL" id="RAZ79511.1"/>
    </source>
</evidence>
<feature type="transmembrane region" description="Helical" evidence="1">
    <location>
        <begin position="61"/>
        <end position="80"/>
    </location>
</feature>
<proteinExistence type="predicted"/>
<sequence length="392" mass="44051">MKLQPVALDERVEAIDLMRGFALLGILLINMLAFHSPLYYIDPYTWFDAPGDPQTFTFLDIFIQASFYPLFAMLFGYGLGIQFLRAEARKKAFAPLAVKRLAVLLVFGILHAFLIWYGDILITYAIMGFLLIGMMRLESKWLLWLGIIIYVIPQTLLLIVMFAAVALDSSFYVGIQEVQNSIAAYGGGSFAEIFRQRFDDWMYGNNPLNYIILVVTILPFTMVGAAVAKWRLIERTKELKKVWLGLAAGGFLAGLLLKLAPYIFETNIAMTYLQEIFGGPLLAVSYAAVITLIVQNANVARLLRPLSKVGRMSLTTYITQSIIATTIFYSYGLGLYGQVSLLTGTLMALGIFAVQMIFAEIWLTKFSQGPLEMIWRKITYGLNFEKSNKSNN</sequence>
<dbReference type="Proteomes" id="UP000251002">
    <property type="component" value="Unassembled WGS sequence"/>
</dbReference>
<evidence type="ECO:0000259" key="2">
    <source>
        <dbReference type="Pfam" id="PF04235"/>
    </source>
</evidence>
<dbReference type="PANTHER" id="PTHR30590:SF2">
    <property type="entry name" value="INNER MEMBRANE PROTEIN"/>
    <property type="match status" value="1"/>
</dbReference>
<dbReference type="AlphaFoldDB" id="A0A365L228"/>
<evidence type="ECO:0000256" key="1">
    <source>
        <dbReference type="SAM" id="Phobius"/>
    </source>
</evidence>
<feature type="transmembrane region" description="Helical" evidence="1">
    <location>
        <begin position="314"/>
        <end position="333"/>
    </location>
</feature>
<feature type="transmembrane region" description="Helical" evidence="1">
    <location>
        <begin position="210"/>
        <end position="230"/>
    </location>
</feature>
<feature type="domain" description="DUF418" evidence="2">
    <location>
        <begin position="228"/>
        <end position="381"/>
    </location>
</feature>
<feature type="transmembrane region" description="Helical" evidence="1">
    <location>
        <begin position="21"/>
        <end position="41"/>
    </location>
</feature>
<gene>
    <name evidence="3" type="ORF">DP120_07830</name>
</gene>
<dbReference type="RefSeq" id="WP_112223079.1">
    <property type="nucleotide sequence ID" value="NZ_CP196859.1"/>
</dbReference>
<dbReference type="EMBL" id="QLZR01000002">
    <property type="protein sequence ID" value="RAZ79511.1"/>
    <property type="molecule type" value="Genomic_DNA"/>
</dbReference>
<keyword evidence="1" id="KW-1133">Transmembrane helix</keyword>
<feature type="transmembrane region" description="Helical" evidence="1">
    <location>
        <begin position="116"/>
        <end position="134"/>
    </location>
</feature>
<dbReference type="InterPro" id="IPR052529">
    <property type="entry name" value="Bact_Transport_Assoc"/>
</dbReference>
<feature type="transmembrane region" description="Helical" evidence="1">
    <location>
        <begin position="141"/>
        <end position="167"/>
    </location>
</feature>
<name>A0A365L228_9BACL</name>
<keyword evidence="4" id="KW-1185">Reference proteome</keyword>
<organism evidence="3 4">
    <name type="scientific">Planococcus halotolerans</name>
    <dbReference type="NCBI Taxonomy" id="2233542"/>
    <lineage>
        <taxon>Bacteria</taxon>
        <taxon>Bacillati</taxon>
        <taxon>Bacillota</taxon>
        <taxon>Bacilli</taxon>
        <taxon>Bacillales</taxon>
        <taxon>Caryophanaceae</taxon>
        <taxon>Planococcus</taxon>
    </lineage>
</organism>
<feature type="transmembrane region" description="Helical" evidence="1">
    <location>
        <begin position="339"/>
        <end position="363"/>
    </location>
</feature>
<feature type="transmembrane region" description="Helical" evidence="1">
    <location>
        <begin position="276"/>
        <end position="294"/>
    </location>
</feature>
<dbReference type="Pfam" id="PF04235">
    <property type="entry name" value="DUF418"/>
    <property type="match status" value="1"/>
</dbReference>
<dbReference type="InterPro" id="IPR007349">
    <property type="entry name" value="DUF418"/>
</dbReference>